<feature type="region of interest" description="Disordered" evidence="1">
    <location>
        <begin position="36"/>
        <end position="61"/>
    </location>
</feature>
<accession>A0A7V8FH50</accession>
<evidence type="ECO:0000313" key="4">
    <source>
        <dbReference type="Proteomes" id="UP000487117"/>
    </source>
</evidence>
<sequence length="87" mass="9025">MNIQHARRYATPAALAASSLCLVAWLALNAPPAGLPGAPLAAPSDQPQDATGTDAGNADLAPTLPRRLRSSLSMPYFSFAQPLTPRS</sequence>
<feature type="chain" id="PRO_5030875027" evidence="2">
    <location>
        <begin position="30"/>
        <end position="87"/>
    </location>
</feature>
<evidence type="ECO:0000313" key="3">
    <source>
        <dbReference type="EMBL" id="KAF1015654.1"/>
    </source>
</evidence>
<protein>
    <submittedName>
        <fullName evidence="3">Uncharacterized protein</fullName>
    </submittedName>
</protein>
<proteinExistence type="predicted"/>
<dbReference type="EMBL" id="WNDS01000002">
    <property type="protein sequence ID" value="KAF1015654.1"/>
    <property type="molecule type" value="Genomic_DNA"/>
</dbReference>
<reference evidence="4" key="1">
    <citation type="journal article" date="2020" name="MBio">
        <title>Horizontal gene transfer to a defensive symbiont with a reduced genome amongst a multipartite beetle microbiome.</title>
        <authorList>
            <person name="Waterworth S.C."/>
            <person name="Florez L.V."/>
            <person name="Rees E.R."/>
            <person name="Hertweck C."/>
            <person name="Kaltenpoth M."/>
            <person name="Kwan J.C."/>
        </authorList>
    </citation>
    <scope>NUCLEOTIDE SEQUENCE [LARGE SCALE GENOMIC DNA]</scope>
</reference>
<name>A0A7V8FH50_STEMA</name>
<dbReference type="Proteomes" id="UP000487117">
    <property type="component" value="Unassembled WGS sequence"/>
</dbReference>
<organism evidence="3 4">
    <name type="scientific">Stenotrophomonas maltophilia</name>
    <name type="common">Pseudomonas maltophilia</name>
    <name type="synonym">Xanthomonas maltophilia</name>
    <dbReference type="NCBI Taxonomy" id="40324"/>
    <lineage>
        <taxon>Bacteria</taxon>
        <taxon>Pseudomonadati</taxon>
        <taxon>Pseudomonadota</taxon>
        <taxon>Gammaproteobacteria</taxon>
        <taxon>Lysobacterales</taxon>
        <taxon>Lysobacteraceae</taxon>
        <taxon>Stenotrophomonas</taxon>
        <taxon>Stenotrophomonas maltophilia group</taxon>
    </lineage>
</organism>
<evidence type="ECO:0000256" key="2">
    <source>
        <dbReference type="SAM" id="SignalP"/>
    </source>
</evidence>
<comment type="caution">
    <text evidence="3">The sequence shown here is derived from an EMBL/GenBank/DDBJ whole genome shotgun (WGS) entry which is preliminary data.</text>
</comment>
<dbReference type="AlphaFoldDB" id="A0A7V8FH50"/>
<evidence type="ECO:0000256" key="1">
    <source>
        <dbReference type="SAM" id="MobiDB-lite"/>
    </source>
</evidence>
<keyword evidence="2" id="KW-0732">Signal</keyword>
<feature type="signal peptide" evidence="2">
    <location>
        <begin position="1"/>
        <end position="29"/>
    </location>
</feature>
<gene>
    <name evidence="3" type="ORF">GAK31_01129</name>
</gene>